<dbReference type="GO" id="GO:0019752">
    <property type="term" value="P:carboxylic acid metabolic process"/>
    <property type="evidence" value="ECO:0007669"/>
    <property type="project" value="UniProtKB-ARBA"/>
</dbReference>
<dbReference type="InterPro" id="IPR036663">
    <property type="entry name" value="Fumarylacetoacetase_C_sf"/>
</dbReference>
<evidence type="ECO:0000256" key="2">
    <source>
        <dbReference type="ARBA" id="ARBA00022723"/>
    </source>
</evidence>
<name>A0A975K4E6_9SPHN</name>
<feature type="domain" description="Fumarylacetoacetase-like C-terminal" evidence="3">
    <location>
        <begin position="90"/>
        <end position="298"/>
    </location>
</feature>
<dbReference type="PANTHER" id="PTHR42796:SF4">
    <property type="entry name" value="FUMARYLACETOACETATE HYDROLASE DOMAIN-CONTAINING PROTEIN 2A"/>
    <property type="match status" value="1"/>
</dbReference>
<dbReference type="GO" id="GO:0016787">
    <property type="term" value="F:hydrolase activity"/>
    <property type="evidence" value="ECO:0007669"/>
    <property type="project" value="UniProtKB-KW"/>
</dbReference>
<evidence type="ECO:0000313" key="4">
    <source>
        <dbReference type="EMBL" id="QUT04628.1"/>
    </source>
</evidence>
<dbReference type="Gene3D" id="3.90.850.10">
    <property type="entry name" value="Fumarylacetoacetase-like, C-terminal domain"/>
    <property type="match status" value="1"/>
</dbReference>
<protein>
    <submittedName>
        <fullName evidence="4">Fumarylacetoacetate hydrolase family protein</fullName>
    </submittedName>
</protein>
<keyword evidence="5" id="KW-1185">Reference proteome</keyword>
<sequence length="299" mass="32046">MTDQYRLAVVQIEGQSAPVVEHAGHMLPLADILPGGEGKALGDLLPLLQKWGESERIISAYVDANLSRFSSEGLSAGSVRFLSPIQAPGKIVCIGSNFHDHIAEMPIPMVPTYPYSFLKPANNTIRASGEPVAVPRRSSMMDWEAELAVVIGKECADVPASGALDVIAGYANFNDLSARDWLDKRPPVGVDWVQHKAFDGFAPFGPYIVPARFVPDPQDLQMRLSVNGVTKQDSNTREMVFGVAAIIEHISSIMTLYPGDIIATGTPAGTGHGRGEYLKSGDTIVMQVGPLGELVTPIA</sequence>
<evidence type="ECO:0000313" key="5">
    <source>
        <dbReference type="Proteomes" id="UP000681425"/>
    </source>
</evidence>
<comment type="similarity">
    <text evidence="1">Belongs to the FAH family.</text>
</comment>
<dbReference type="InterPro" id="IPR011234">
    <property type="entry name" value="Fumarylacetoacetase-like_C"/>
</dbReference>
<dbReference type="AlphaFoldDB" id="A0A975K4E6"/>
<dbReference type="RefSeq" id="WP_212608413.1">
    <property type="nucleotide sequence ID" value="NZ_CP073910.1"/>
</dbReference>
<keyword evidence="4" id="KW-0378">Hydrolase</keyword>
<dbReference type="GO" id="GO:0016853">
    <property type="term" value="F:isomerase activity"/>
    <property type="evidence" value="ECO:0007669"/>
    <property type="project" value="UniProtKB-ARBA"/>
</dbReference>
<dbReference type="InterPro" id="IPR051121">
    <property type="entry name" value="FAH"/>
</dbReference>
<gene>
    <name evidence="4" type="ORF">KFK14_16485</name>
</gene>
<keyword evidence="2" id="KW-0479">Metal-binding</keyword>
<dbReference type="Proteomes" id="UP000681425">
    <property type="component" value="Chromosome"/>
</dbReference>
<dbReference type="FunFam" id="3.90.850.10:FF:000002">
    <property type="entry name" value="2-hydroxyhepta-2,4-diene-1,7-dioate isomerase"/>
    <property type="match status" value="1"/>
</dbReference>
<dbReference type="EMBL" id="CP073910">
    <property type="protein sequence ID" value="QUT04628.1"/>
    <property type="molecule type" value="Genomic_DNA"/>
</dbReference>
<reference evidence="4" key="1">
    <citation type="submission" date="2021-04" db="EMBL/GenBank/DDBJ databases">
        <title>Isolation of p-tert-butylphenol degrading bacteria Sphingobium phenoxybenzoativorans Tas13 from active sludge.</title>
        <authorList>
            <person name="Li Y."/>
        </authorList>
    </citation>
    <scope>NUCLEOTIDE SEQUENCE</scope>
    <source>
        <strain evidence="4">Tas13</strain>
    </source>
</reference>
<organism evidence="4 5">
    <name type="scientific">Sphingobium phenoxybenzoativorans</name>
    <dbReference type="NCBI Taxonomy" id="1592790"/>
    <lineage>
        <taxon>Bacteria</taxon>
        <taxon>Pseudomonadati</taxon>
        <taxon>Pseudomonadota</taxon>
        <taxon>Alphaproteobacteria</taxon>
        <taxon>Sphingomonadales</taxon>
        <taxon>Sphingomonadaceae</taxon>
        <taxon>Sphingobium</taxon>
    </lineage>
</organism>
<proteinExistence type="inferred from homology"/>
<dbReference type="SUPFAM" id="SSF56529">
    <property type="entry name" value="FAH"/>
    <property type="match status" value="1"/>
</dbReference>
<dbReference type="KEGG" id="spph:KFK14_16485"/>
<evidence type="ECO:0000259" key="3">
    <source>
        <dbReference type="Pfam" id="PF01557"/>
    </source>
</evidence>
<accession>A0A975K4E6</accession>
<dbReference type="Pfam" id="PF01557">
    <property type="entry name" value="FAA_hydrolase"/>
    <property type="match status" value="1"/>
</dbReference>
<evidence type="ECO:0000256" key="1">
    <source>
        <dbReference type="ARBA" id="ARBA00010211"/>
    </source>
</evidence>
<dbReference type="PANTHER" id="PTHR42796">
    <property type="entry name" value="FUMARYLACETOACETATE HYDROLASE DOMAIN-CONTAINING PROTEIN 2A-RELATED"/>
    <property type="match status" value="1"/>
</dbReference>
<dbReference type="GO" id="GO:0046872">
    <property type="term" value="F:metal ion binding"/>
    <property type="evidence" value="ECO:0007669"/>
    <property type="project" value="UniProtKB-KW"/>
</dbReference>